<dbReference type="Gene3D" id="3.40.190.10">
    <property type="entry name" value="Periplasmic binding protein-like II"/>
    <property type="match status" value="2"/>
</dbReference>
<feature type="signal peptide" evidence="5">
    <location>
        <begin position="1"/>
        <end position="27"/>
    </location>
</feature>
<dbReference type="AlphaFoldDB" id="A0A948T3B8"/>
<evidence type="ECO:0000256" key="2">
    <source>
        <dbReference type="ARBA" id="ARBA00010333"/>
    </source>
</evidence>
<dbReference type="PROSITE" id="PS01039">
    <property type="entry name" value="SBP_BACTERIAL_3"/>
    <property type="match status" value="1"/>
</dbReference>
<comment type="caution">
    <text evidence="7">The sequence shown here is derived from an EMBL/GenBank/DDBJ whole genome shotgun (WGS) entry which is preliminary data.</text>
</comment>
<evidence type="ECO:0000313" key="7">
    <source>
        <dbReference type="EMBL" id="MBU3806579.1"/>
    </source>
</evidence>
<proteinExistence type="inferred from homology"/>
<dbReference type="PANTHER" id="PTHR35936">
    <property type="entry name" value="MEMBRANE-BOUND LYTIC MUREIN TRANSGLYCOSYLASE F"/>
    <property type="match status" value="1"/>
</dbReference>
<dbReference type="Pfam" id="PF00497">
    <property type="entry name" value="SBP_bac_3"/>
    <property type="match status" value="1"/>
</dbReference>
<reference evidence="7" key="2">
    <citation type="submission" date="2021-04" db="EMBL/GenBank/DDBJ databases">
        <authorList>
            <person name="Gilroy R."/>
        </authorList>
    </citation>
    <scope>NUCLEOTIDE SEQUENCE</scope>
    <source>
        <strain evidence="7">B5_2728</strain>
    </source>
</reference>
<dbReference type="GO" id="GO:0030313">
    <property type="term" value="C:cell envelope"/>
    <property type="evidence" value="ECO:0007669"/>
    <property type="project" value="UniProtKB-SubCell"/>
</dbReference>
<reference evidence="7" key="1">
    <citation type="journal article" date="2021" name="PeerJ">
        <title>Extensive microbial diversity within the chicken gut microbiome revealed by metagenomics and culture.</title>
        <authorList>
            <person name="Gilroy R."/>
            <person name="Ravi A."/>
            <person name="Getino M."/>
            <person name="Pursley I."/>
            <person name="Horton D.L."/>
            <person name="Alikhan N.F."/>
            <person name="Baker D."/>
            <person name="Gharbi K."/>
            <person name="Hall N."/>
            <person name="Watson M."/>
            <person name="Adriaenssens E.M."/>
            <person name="Foster-Nyarko E."/>
            <person name="Jarju S."/>
            <person name="Secka A."/>
            <person name="Antonio M."/>
            <person name="Oren A."/>
            <person name="Chaudhuri R.R."/>
            <person name="La Ragione R."/>
            <person name="Hildebrand F."/>
            <person name="Pallen M.J."/>
        </authorList>
    </citation>
    <scope>NUCLEOTIDE SEQUENCE</scope>
    <source>
        <strain evidence="7">B5_2728</strain>
    </source>
</reference>
<dbReference type="SUPFAM" id="SSF53850">
    <property type="entry name" value="Periplasmic binding protein-like II"/>
    <property type="match status" value="1"/>
</dbReference>
<evidence type="ECO:0000313" key="8">
    <source>
        <dbReference type="Proteomes" id="UP000713596"/>
    </source>
</evidence>
<feature type="non-terminal residue" evidence="7">
    <location>
        <position position="208"/>
    </location>
</feature>
<feature type="domain" description="Solute-binding protein family 3/N-terminal" evidence="6">
    <location>
        <begin position="43"/>
        <end position="208"/>
    </location>
</feature>
<dbReference type="PROSITE" id="PS51257">
    <property type="entry name" value="PROKAR_LIPOPROTEIN"/>
    <property type="match status" value="1"/>
</dbReference>
<sequence length="208" mass="23171">MKRMTNCRKKMFALASAAMMMVGGLTGCGSNKDDWEYLKDKGTLVIGYTVFAPMNYQDEQGKLIGFDTELAEAVCAKLGLEPEFVEIDWENKLQELNSRKIDCAWNGLTMLEELEPYMDFSVPYSENYQTCVIRKSDAERFPDLQSMEDARIGVESGSAGEQVVKEQENLSKADCVGLTAQRNTLLELKAGTLDVAVLDGIMALSMMQ</sequence>
<evidence type="ECO:0000256" key="5">
    <source>
        <dbReference type="SAM" id="SignalP"/>
    </source>
</evidence>
<protein>
    <submittedName>
        <fullName evidence="7">Transporter substrate-binding domain-containing protein</fullName>
    </submittedName>
</protein>
<dbReference type="InterPro" id="IPR001638">
    <property type="entry name" value="Solute-binding_3/MltF_N"/>
</dbReference>
<dbReference type="PANTHER" id="PTHR35936:SF35">
    <property type="entry name" value="L-CYSTINE-BINDING PROTEIN TCYJ"/>
    <property type="match status" value="1"/>
</dbReference>
<dbReference type="InterPro" id="IPR018313">
    <property type="entry name" value="SBP_3_CS"/>
</dbReference>
<evidence type="ECO:0000256" key="3">
    <source>
        <dbReference type="ARBA" id="ARBA00022729"/>
    </source>
</evidence>
<comment type="subcellular location">
    <subcellularLocation>
        <location evidence="1">Cell envelope</location>
    </subcellularLocation>
</comment>
<dbReference type="Proteomes" id="UP000713596">
    <property type="component" value="Unassembled WGS sequence"/>
</dbReference>
<dbReference type="EMBL" id="JAHLFP010000058">
    <property type="protein sequence ID" value="MBU3806579.1"/>
    <property type="molecule type" value="Genomic_DNA"/>
</dbReference>
<keyword evidence="3 5" id="KW-0732">Signal</keyword>
<feature type="chain" id="PRO_5038520150" evidence="5">
    <location>
        <begin position="28"/>
        <end position="208"/>
    </location>
</feature>
<comment type="similarity">
    <text evidence="2 4">Belongs to the bacterial solute-binding protein 3 family.</text>
</comment>
<organism evidence="7 8">
    <name type="scientific">Candidatus Allofournierella pullistercoris</name>
    <dbReference type="NCBI Taxonomy" id="2838597"/>
    <lineage>
        <taxon>Bacteria</taxon>
        <taxon>Bacillati</taxon>
        <taxon>Bacillota</taxon>
        <taxon>Clostridia</taxon>
        <taxon>Eubacteriales</taxon>
        <taxon>Oscillospiraceae</taxon>
        <taxon>Allofournierella</taxon>
    </lineage>
</organism>
<name>A0A948T3B8_9FIRM</name>
<evidence type="ECO:0000259" key="6">
    <source>
        <dbReference type="SMART" id="SM00062"/>
    </source>
</evidence>
<accession>A0A948T3B8</accession>
<evidence type="ECO:0000256" key="4">
    <source>
        <dbReference type="RuleBase" id="RU003744"/>
    </source>
</evidence>
<gene>
    <name evidence="7" type="ORF">H9882_06790</name>
</gene>
<dbReference type="SMART" id="SM00062">
    <property type="entry name" value="PBPb"/>
    <property type="match status" value="1"/>
</dbReference>
<evidence type="ECO:0000256" key="1">
    <source>
        <dbReference type="ARBA" id="ARBA00004196"/>
    </source>
</evidence>